<dbReference type="Gramene" id="TuG1812G0600002031.01.T03">
    <property type="protein sequence ID" value="TuG1812G0600002031.01.T03.cds452507"/>
    <property type="gene ID" value="TuG1812G0600002031.01"/>
</dbReference>
<reference evidence="3" key="1">
    <citation type="journal article" date="2013" name="Nature">
        <title>Draft genome of the wheat A-genome progenitor Triticum urartu.</title>
        <authorList>
            <person name="Ling H.Q."/>
            <person name="Zhao S."/>
            <person name="Liu D."/>
            <person name="Wang J."/>
            <person name="Sun H."/>
            <person name="Zhang C."/>
            <person name="Fan H."/>
            <person name="Li D."/>
            <person name="Dong L."/>
            <person name="Tao Y."/>
            <person name="Gao C."/>
            <person name="Wu H."/>
            <person name="Li Y."/>
            <person name="Cui Y."/>
            <person name="Guo X."/>
            <person name="Zheng S."/>
            <person name="Wang B."/>
            <person name="Yu K."/>
            <person name="Liang Q."/>
            <person name="Yang W."/>
            <person name="Lou X."/>
            <person name="Chen J."/>
            <person name="Feng M."/>
            <person name="Jian J."/>
            <person name="Zhang X."/>
            <person name="Luo G."/>
            <person name="Jiang Y."/>
            <person name="Liu J."/>
            <person name="Wang Z."/>
            <person name="Sha Y."/>
            <person name="Zhang B."/>
            <person name="Wu H."/>
            <person name="Tang D."/>
            <person name="Shen Q."/>
            <person name="Xue P."/>
            <person name="Zou S."/>
            <person name="Wang X."/>
            <person name="Liu X."/>
            <person name="Wang F."/>
            <person name="Yang Y."/>
            <person name="An X."/>
            <person name="Dong Z."/>
            <person name="Zhang K."/>
            <person name="Zhang X."/>
            <person name="Luo M.C."/>
            <person name="Dvorak J."/>
            <person name="Tong Y."/>
            <person name="Wang J."/>
            <person name="Yang H."/>
            <person name="Li Z."/>
            <person name="Wang D."/>
            <person name="Zhang A."/>
            <person name="Wang J."/>
        </authorList>
    </citation>
    <scope>NUCLEOTIDE SEQUENCE</scope>
    <source>
        <strain evidence="3">cv. G1812</strain>
    </source>
</reference>
<name>A0A8R7QS45_TRIUA</name>
<keyword evidence="3" id="KW-1185">Reference proteome</keyword>
<feature type="region of interest" description="Disordered" evidence="1">
    <location>
        <begin position="20"/>
        <end position="52"/>
    </location>
</feature>
<proteinExistence type="predicted"/>
<evidence type="ECO:0000256" key="1">
    <source>
        <dbReference type="SAM" id="MobiDB-lite"/>
    </source>
</evidence>
<reference evidence="2" key="3">
    <citation type="submission" date="2022-06" db="UniProtKB">
        <authorList>
            <consortium name="EnsemblPlants"/>
        </authorList>
    </citation>
    <scope>IDENTIFICATION</scope>
</reference>
<dbReference type="EnsemblPlants" id="TuG1812G0600002031.01.T03">
    <property type="protein sequence ID" value="TuG1812G0600002031.01.T03.cds452507"/>
    <property type="gene ID" value="TuG1812G0600002031.01"/>
</dbReference>
<evidence type="ECO:0000313" key="2">
    <source>
        <dbReference type="EnsemblPlants" id="TuG1812G0600002031.01.T03.cds452507"/>
    </source>
</evidence>
<accession>A0A8R7QS45</accession>
<sequence>GGGWSCGLPSLGGARVAGRGFTGGAQLRSPSLAPPLRREEHRLRPLPSPRSPLLPQTLVMENRFLVFVAARSPIATSI</sequence>
<organism evidence="2 3">
    <name type="scientific">Triticum urartu</name>
    <name type="common">Red wild einkorn</name>
    <name type="synonym">Crithodium urartu</name>
    <dbReference type="NCBI Taxonomy" id="4572"/>
    <lineage>
        <taxon>Eukaryota</taxon>
        <taxon>Viridiplantae</taxon>
        <taxon>Streptophyta</taxon>
        <taxon>Embryophyta</taxon>
        <taxon>Tracheophyta</taxon>
        <taxon>Spermatophyta</taxon>
        <taxon>Magnoliopsida</taxon>
        <taxon>Liliopsida</taxon>
        <taxon>Poales</taxon>
        <taxon>Poaceae</taxon>
        <taxon>BOP clade</taxon>
        <taxon>Pooideae</taxon>
        <taxon>Triticodae</taxon>
        <taxon>Triticeae</taxon>
        <taxon>Triticinae</taxon>
        <taxon>Triticum</taxon>
    </lineage>
</organism>
<reference evidence="2" key="2">
    <citation type="submission" date="2018-03" db="EMBL/GenBank/DDBJ databases">
        <title>The Triticum urartu genome reveals the dynamic nature of wheat genome evolution.</title>
        <authorList>
            <person name="Ling H."/>
            <person name="Ma B."/>
            <person name="Shi X."/>
            <person name="Liu H."/>
            <person name="Dong L."/>
            <person name="Sun H."/>
            <person name="Cao Y."/>
            <person name="Gao Q."/>
            <person name="Zheng S."/>
            <person name="Li Y."/>
            <person name="Yu Y."/>
            <person name="Du H."/>
            <person name="Qi M."/>
            <person name="Li Y."/>
            <person name="Yu H."/>
            <person name="Cui Y."/>
            <person name="Wang N."/>
            <person name="Chen C."/>
            <person name="Wu H."/>
            <person name="Zhao Y."/>
            <person name="Zhang J."/>
            <person name="Li Y."/>
            <person name="Zhou W."/>
            <person name="Zhang B."/>
            <person name="Hu W."/>
            <person name="Eijk M."/>
            <person name="Tang J."/>
            <person name="Witsenboer H."/>
            <person name="Zhao S."/>
            <person name="Li Z."/>
            <person name="Zhang A."/>
            <person name="Wang D."/>
            <person name="Liang C."/>
        </authorList>
    </citation>
    <scope>NUCLEOTIDE SEQUENCE [LARGE SCALE GENOMIC DNA]</scope>
    <source>
        <strain evidence="2">cv. G1812</strain>
    </source>
</reference>
<evidence type="ECO:0000313" key="3">
    <source>
        <dbReference type="Proteomes" id="UP000015106"/>
    </source>
</evidence>
<protein>
    <submittedName>
        <fullName evidence="2">Uncharacterized protein</fullName>
    </submittedName>
</protein>
<dbReference type="Proteomes" id="UP000015106">
    <property type="component" value="Chromosome 6"/>
</dbReference>
<dbReference type="AlphaFoldDB" id="A0A8R7QS45"/>